<comment type="caution">
    <text evidence="1">The sequence shown here is derived from an EMBL/GenBank/DDBJ whole genome shotgun (WGS) entry which is preliminary data.</text>
</comment>
<dbReference type="Proteomes" id="UP000824120">
    <property type="component" value="Chromosome 4"/>
</dbReference>
<organism evidence="1 2">
    <name type="scientific">Solanum commersonii</name>
    <name type="common">Commerson's wild potato</name>
    <name type="synonym">Commerson's nightshade</name>
    <dbReference type="NCBI Taxonomy" id="4109"/>
    <lineage>
        <taxon>Eukaryota</taxon>
        <taxon>Viridiplantae</taxon>
        <taxon>Streptophyta</taxon>
        <taxon>Embryophyta</taxon>
        <taxon>Tracheophyta</taxon>
        <taxon>Spermatophyta</taxon>
        <taxon>Magnoliopsida</taxon>
        <taxon>eudicotyledons</taxon>
        <taxon>Gunneridae</taxon>
        <taxon>Pentapetalae</taxon>
        <taxon>asterids</taxon>
        <taxon>lamiids</taxon>
        <taxon>Solanales</taxon>
        <taxon>Solanaceae</taxon>
        <taxon>Solanoideae</taxon>
        <taxon>Solaneae</taxon>
        <taxon>Solanum</taxon>
    </lineage>
</organism>
<sequence length="66" mass="8508">MRVAEMRMLRWMCGHTRRDKIRNEVIRRRWEWHLWWTRREARRDGLGSTSHYEDMTLDRKEWRSAY</sequence>
<dbReference type="AlphaFoldDB" id="A0A9J5ZJL3"/>
<evidence type="ECO:0000313" key="1">
    <source>
        <dbReference type="EMBL" id="KAG5612376.1"/>
    </source>
</evidence>
<reference evidence="1 2" key="1">
    <citation type="submission" date="2020-09" db="EMBL/GenBank/DDBJ databases">
        <title>De no assembly of potato wild relative species, Solanum commersonii.</title>
        <authorList>
            <person name="Cho K."/>
        </authorList>
    </citation>
    <scope>NUCLEOTIDE SEQUENCE [LARGE SCALE GENOMIC DNA]</scope>
    <source>
        <strain evidence="1">LZ3.2</strain>
        <tissue evidence="1">Leaf</tissue>
    </source>
</reference>
<dbReference type="OrthoDB" id="1431547at2759"/>
<gene>
    <name evidence="1" type="ORF">H5410_023657</name>
</gene>
<name>A0A9J5ZJL3_SOLCO</name>
<protein>
    <submittedName>
        <fullName evidence="1">Uncharacterized protein</fullName>
    </submittedName>
</protein>
<accession>A0A9J5ZJL3</accession>
<keyword evidence="2" id="KW-1185">Reference proteome</keyword>
<evidence type="ECO:0000313" key="2">
    <source>
        <dbReference type="Proteomes" id="UP000824120"/>
    </source>
</evidence>
<dbReference type="EMBL" id="JACXVP010000004">
    <property type="protein sequence ID" value="KAG5612376.1"/>
    <property type="molecule type" value="Genomic_DNA"/>
</dbReference>
<proteinExistence type="predicted"/>